<protein>
    <recommendedName>
        <fullName evidence="3">Desulfoferrodoxin ferrous iron-binding domain-containing protein</fullName>
    </recommendedName>
</protein>
<dbReference type="Gene3D" id="2.60.40.730">
    <property type="entry name" value="SOR catalytic domain"/>
    <property type="match status" value="1"/>
</dbReference>
<name>E1Y941_9BACT</name>
<dbReference type="Pfam" id="PF01880">
    <property type="entry name" value="Desulfoferrodox"/>
    <property type="match status" value="1"/>
</dbReference>
<organism evidence="4">
    <name type="scientific">uncultured Desulfobacterium sp</name>
    <dbReference type="NCBI Taxonomy" id="201089"/>
    <lineage>
        <taxon>Bacteria</taxon>
        <taxon>Pseudomonadati</taxon>
        <taxon>Thermodesulfobacteriota</taxon>
        <taxon>Desulfobacteria</taxon>
        <taxon>Desulfobacterales</taxon>
        <taxon>Desulfobacteriaceae</taxon>
        <taxon>Desulfobacterium</taxon>
        <taxon>environmental samples</taxon>
    </lineage>
</organism>
<evidence type="ECO:0000259" key="3">
    <source>
        <dbReference type="Pfam" id="PF01880"/>
    </source>
</evidence>
<proteinExistence type="predicted"/>
<keyword evidence="1" id="KW-0560">Oxidoreductase</keyword>
<dbReference type="InterPro" id="IPR002742">
    <property type="entry name" value="Desulfoferrodoxin_Fe-bd_dom"/>
</dbReference>
<evidence type="ECO:0000256" key="1">
    <source>
        <dbReference type="ARBA" id="ARBA00023002"/>
    </source>
</evidence>
<dbReference type="SUPFAM" id="SSF49367">
    <property type="entry name" value="Superoxide reductase-like"/>
    <property type="match status" value="1"/>
</dbReference>
<gene>
    <name evidence="4" type="ORF">N47_A11140</name>
</gene>
<feature type="chain" id="PRO_5003154839" description="Desulfoferrodoxin ferrous iron-binding domain-containing protein" evidence="2">
    <location>
        <begin position="32"/>
        <end position="131"/>
    </location>
</feature>
<accession>E1Y941</accession>
<dbReference type="EMBL" id="FR695864">
    <property type="protein sequence ID" value="CBX27085.1"/>
    <property type="molecule type" value="Genomic_DNA"/>
</dbReference>
<evidence type="ECO:0000256" key="2">
    <source>
        <dbReference type="SAM" id="SignalP"/>
    </source>
</evidence>
<dbReference type="AlphaFoldDB" id="E1Y941"/>
<dbReference type="GO" id="GO:0005506">
    <property type="term" value="F:iron ion binding"/>
    <property type="evidence" value="ECO:0007669"/>
    <property type="project" value="InterPro"/>
</dbReference>
<evidence type="ECO:0000313" key="4">
    <source>
        <dbReference type="EMBL" id="CBX27085.1"/>
    </source>
</evidence>
<feature type="domain" description="Desulfoferrodoxin ferrous iron-binding" evidence="3">
    <location>
        <begin position="31"/>
        <end position="119"/>
    </location>
</feature>
<dbReference type="InterPro" id="IPR036073">
    <property type="entry name" value="Desulfoferrodoxin_Fe-bd_dom_sf"/>
</dbReference>
<keyword evidence="2" id="KW-0732">Signal</keyword>
<sequence length="131" mass="14604">MIKEKLIMKKFIKLASYLSVFLLLSLGTAYANKASVVIDASDSVAKGSEVTIKLNVMHNGDNIFHHVEWIYVKVNGKEVARWDFSAFNRPESENFTREVKYTINEPVQIEAEASCNIHGSAGITKAAIDVK</sequence>
<reference evidence="4" key="1">
    <citation type="journal article" date="2011" name="Environ. Microbiol.">
        <title>Genomic insights into the metabolic potential of the polycyclic aromatic hydrocarbon degrading sulfate-reducing Deltaproteobacterium N47.</title>
        <authorList>
            <person name="Bergmann F."/>
            <person name="Selesi D."/>
            <person name="Weinmaier T."/>
            <person name="Tischler P."/>
            <person name="Rattei T."/>
            <person name="Meckenstock R.U."/>
        </authorList>
    </citation>
    <scope>NUCLEOTIDE SEQUENCE</scope>
</reference>
<feature type="signal peptide" evidence="2">
    <location>
        <begin position="1"/>
        <end position="31"/>
    </location>
</feature>
<dbReference type="GO" id="GO:0016491">
    <property type="term" value="F:oxidoreductase activity"/>
    <property type="evidence" value="ECO:0007669"/>
    <property type="project" value="UniProtKB-KW"/>
</dbReference>